<feature type="transmembrane region" description="Helical" evidence="2">
    <location>
        <begin position="68"/>
        <end position="89"/>
    </location>
</feature>
<evidence type="ECO:0000256" key="2">
    <source>
        <dbReference type="SAM" id="Phobius"/>
    </source>
</evidence>
<evidence type="ECO:0000313" key="3">
    <source>
        <dbReference type="EMBL" id="SFK34595.1"/>
    </source>
</evidence>
<evidence type="ECO:0000313" key="4">
    <source>
        <dbReference type="Proteomes" id="UP000198928"/>
    </source>
</evidence>
<keyword evidence="2" id="KW-1133">Transmembrane helix</keyword>
<evidence type="ECO:0000256" key="1">
    <source>
        <dbReference type="SAM" id="MobiDB-lite"/>
    </source>
</evidence>
<feature type="region of interest" description="Disordered" evidence="1">
    <location>
        <begin position="1"/>
        <end position="31"/>
    </location>
</feature>
<dbReference type="Proteomes" id="UP000198928">
    <property type="component" value="Unassembled WGS sequence"/>
</dbReference>
<reference evidence="4" key="1">
    <citation type="submission" date="2016-10" db="EMBL/GenBank/DDBJ databases">
        <authorList>
            <person name="Varghese N."/>
            <person name="Submissions S."/>
        </authorList>
    </citation>
    <scope>NUCLEOTIDE SEQUENCE [LARGE SCALE GENOMIC DNA]</scope>
    <source>
        <strain evidence="4">PL19</strain>
    </source>
</reference>
<accession>A0A1I3YS15</accession>
<protein>
    <submittedName>
        <fullName evidence="3">Uncharacterized protein</fullName>
    </submittedName>
</protein>
<keyword evidence="4" id="KW-1185">Reference proteome</keyword>
<organism evidence="3 4">
    <name type="scientific">Streptomyces pini</name>
    <dbReference type="NCBI Taxonomy" id="1520580"/>
    <lineage>
        <taxon>Bacteria</taxon>
        <taxon>Bacillati</taxon>
        <taxon>Actinomycetota</taxon>
        <taxon>Actinomycetes</taxon>
        <taxon>Kitasatosporales</taxon>
        <taxon>Streptomycetaceae</taxon>
        <taxon>Streptomyces</taxon>
    </lineage>
</organism>
<feature type="transmembrane region" description="Helical" evidence="2">
    <location>
        <begin position="42"/>
        <end position="62"/>
    </location>
</feature>
<name>A0A1I3YS15_9ACTN</name>
<keyword evidence="2" id="KW-0472">Membrane</keyword>
<keyword evidence="2" id="KW-0812">Transmembrane</keyword>
<dbReference type="AlphaFoldDB" id="A0A1I3YS15"/>
<dbReference type="EMBL" id="FOSG01000005">
    <property type="protein sequence ID" value="SFK34595.1"/>
    <property type="molecule type" value="Genomic_DNA"/>
</dbReference>
<gene>
    <name evidence="3" type="ORF">SAMN05192584_105177</name>
</gene>
<sequence length="104" mass="10624">MRPGACRPGSTPVRPPRRALAPGGGRTVRDDVPVTRLTGTSVSTPISAFGVLGALLILAMAVDDHRAGASPLGVVAATALFLVAFLALVRDVRAGRRAAVRETG</sequence>
<proteinExistence type="predicted"/>